<evidence type="ECO:0000313" key="2">
    <source>
        <dbReference type="Proteomes" id="UP001234585"/>
    </source>
</evidence>
<reference evidence="1 2" key="1">
    <citation type="submission" date="2023-08" db="EMBL/GenBank/DDBJ databases">
        <title>Pathogen: clinical or host-associated sample.</title>
        <authorList>
            <person name="Hergert J."/>
            <person name="Casey R."/>
            <person name="Wagner J."/>
            <person name="Young E.L."/>
            <person name="Oakeson K.F."/>
        </authorList>
    </citation>
    <scope>NUCLEOTIDE SEQUENCE [LARGE SCALE GENOMIC DNA]</scope>
    <source>
        <strain evidence="1 2">1760953</strain>
        <plasmid evidence="1 2">unnamed1</plasmid>
    </source>
</reference>
<organism evidence="1 2">
    <name type="scientific">Shinella sumterensis</name>
    <dbReference type="NCBI Taxonomy" id="1967501"/>
    <lineage>
        <taxon>Bacteria</taxon>
        <taxon>Pseudomonadati</taxon>
        <taxon>Pseudomonadota</taxon>
        <taxon>Alphaproteobacteria</taxon>
        <taxon>Hyphomicrobiales</taxon>
        <taxon>Rhizobiaceae</taxon>
        <taxon>Shinella</taxon>
    </lineage>
</organism>
<geneLocation type="plasmid" evidence="1 2">
    <name>unnamed1</name>
</geneLocation>
<dbReference type="AlphaFoldDB" id="A0AA50CP22"/>
<dbReference type="RefSeq" id="WP_306038886.1">
    <property type="nucleotide sequence ID" value="NZ_CP132303.1"/>
</dbReference>
<keyword evidence="2" id="KW-1185">Reference proteome</keyword>
<sequence>MPAENTKIIDFQAYRDARRKATAPSLPAQAAAAPAGLQPMVMWVPVWAYFPVMASPWAYAQ</sequence>
<name>A0AA50CP22_9HYPH</name>
<dbReference type="Proteomes" id="UP001234585">
    <property type="component" value="Plasmid unnamed1"/>
</dbReference>
<accession>A0AA50CP22</accession>
<keyword evidence="1" id="KW-0614">Plasmid</keyword>
<protein>
    <submittedName>
        <fullName evidence="1">Uncharacterized protein</fullName>
    </submittedName>
</protein>
<proteinExistence type="predicted"/>
<dbReference type="EMBL" id="CP132303">
    <property type="protein sequence ID" value="WLR99545.1"/>
    <property type="molecule type" value="Genomic_DNA"/>
</dbReference>
<evidence type="ECO:0000313" key="1">
    <source>
        <dbReference type="EMBL" id="WLR99545.1"/>
    </source>
</evidence>
<gene>
    <name evidence="1" type="ORF">Q9313_22475</name>
</gene>